<dbReference type="RefSeq" id="WP_070470507.1">
    <property type="nucleotide sequence ID" value="NZ_CAUPHC010000030.1"/>
</dbReference>
<dbReference type="PANTHER" id="PTHR35936">
    <property type="entry name" value="MEMBRANE-BOUND LYTIC MUREIN TRANSGLYCOSYLASE F"/>
    <property type="match status" value="1"/>
</dbReference>
<evidence type="ECO:0000256" key="3">
    <source>
        <dbReference type="ARBA" id="ARBA00022729"/>
    </source>
</evidence>
<feature type="signal peptide" evidence="5">
    <location>
        <begin position="1"/>
        <end position="24"/>
    </location>
</feature>
<reference evidence="7 8" key="1">
    <citation type="submission" date="2018-06" db="EMBL/GenBank/DDBJ databases">
        <authorList>
            <consortium name="Pathogen Informatics"/>
            <person name="Doyle S."/>
        </authorList>
    </citation>
    <scope>NUCLEOTIDE SEQUENCE [LARGE SCALE GENOMIC DNA]</scope>
    <source>
        <strain evidence="7 8">NCTC11009</strain>
    </source>
</reference>
<organism evidence="7 8">
    <name type="scientific">Oligella urethralis</name>
    <dbReference type="NCBI Taxonomy" id="90245"/>
    <lineage>
        <taxon>Bacteria</taxon>
        <taxon>Pseudomonadati</taxon>
        <taxon>Pseudomonadota</taxon>
        <taxon>Betaproteobacteria</taxon>
        <taxon>Burkholderiales</taxon>
        <taxon>Alcaligenaceae</taxon>
        <taxon>Oligella</taxon>
    </lineage>
</organism>
<comment type="similarity">
    <text evidence="2 4">Belongs to the bacterial solute-binding protein 3 family.</text>
</comment>
<dbReference type="SUPFAM" id="SSF53850">
    <property type="entry name" value="Periplasmic binding protein-like II"/>
    <property type="match status" value="1"/>
</dbReference>
<proteinExistence type="inferred from homology"/>
<evidence type="ECO:0000259" key="6">
    <source>
        <dbReference type="SMART" id="SM00062"/>
    </source>
</evidence>
<dbReference type="PANTHER" id="PTHR35936:SF13">
    <property type="entry name" value="HISTIDINE-BINDING PERIPLASMIC PROTEIN"/>
    <property type="match status" value="1"/>
</dbReference>
<keyword evidence="3 5" id="KW-0732">Signal</keyword>
<gene>
    <name evidence="7" type="primary">hisJ</name>
    <name evidence="7" type="ORF">NCTC11009_01827</name>
</gene>
<name>A0A2X1UNF5_9BURK</name>
<accession>A0A2X1UNF5</accession>
<comment type="subcellular location">
    <subcellularLocation>
        <location evidence="1">Cell envelope</location>
    </subcellularLocation>
</comment>
<protein>
    <submittedName>
        <fullName evidence="7">Histidine-binding periplasmic protein</fullName>
    </submittedName>
</protein>
<dbReference type="EMBL" id="UATH01000001">
    <property type="protein sequence ID" value="SPY08598.1"/>
    <property type="molecule type" value="Genomic_DNA"/>
</dbReference>
<dbReference type="GO" id="GO:0030313">
    <property type="term" value="C:cell envelope"/>
    <property type="evidence" value="ECO:0007669"/>
    <property type="project" value="UniProtKB-SubCell"/>
</dbReference>
<dbReference type="SMART" id="SM00062">
    <property type="entry name" value="PBPb"/>
    <property type="match status" value="1"/>
</dbReference>
<sequence>MTITKKLFGATLLSFALASSLAQAQERTIRFGSDATYPPFESTTPSGEIVGFDIDLAKAMCERLKATCTFQNQGWDGIIPALRAKKFDVIASSMSVTPERERAVAFTQKVWSIPNPLFGKKGLKAEPTKEGTKGLTIGVQQGVIQDVYATKYFTEANIRRYKTFEDAANDLVTGRLDAVFADSGVADQFLEGPRGQDYEVLGEPIPTSADEAIFGKGTAFAVRKEDKELLADLNRAFDEIRADGTYDKIAKEYFDYDVYDE</sequence>
<dbReference type="Proteomes" id="UP000250242">
    <property type="component" value="Unassembled WGS sequence"/>
</dbReference>
<evidence type="ECO:0000256" key="1">
    <source>
        <dbReference type="ARBA" id="ARBA00004196"/>
    </source>
</evidence>
<dbReference type="InterPro" id="IPR001638">
    <property type="entry name" value="Solute-binding_3/MltF_N"/>
</dbReference>
<evidence type="ECO:0000256" key="2">
    <source>
        <dbReference type="ARBA" id="ARBA00010333"/>
    </source>
</evidence>
<evidence type="ECO:0000256" key="5">
    <source>
        <dbReference type="SAM" id="SignalP"/>
    </source>
</evidence>
<dbReference type="PROSITE" id="PS01039">
    <property type="entry name" value="SBP_BACTERIAL_3"/>
    <property type="match status" value="1"/>
</dbReference>
<feature type="domain" description="Solute-binding protein family 3/N-terminal" evidence="6">
    <location>
        <begin position="28"/>
        <end position="257"/>
    </location>
</feature>
<evidence type="ECO:0000256" key="4">
    <source>
        <dbReference type="RuleBase" id="RU003744"/>
    </source>
</evidence>
<feature type="chain" id="PRO_5015921668" evidence="5">
    <location>
        <begin position="25"/>
        <end position="261"/>
    </location>
</feature>
<dbReference type="Gene3D" id="3.40.190.10">
    <property type="entry name" value="Periplasmic binding protein-like II"/>
    <property type="match status" value="2"/>
</dbReference>
<dbReference type="Pfam" id="PF00497">
    <property type="entry name" value="SBP_bac_3"/>
    <property type="match status" value="1"/>
</dbReference>
<evidence type="ECO:0000313" key="7">
    <source>
        <dbReference type="EMBL" id="SPY08598.1"/>
    </source>
</evidence>
<dbReference type="AlphaFoldDB" id="A0A2X1UNF5"/>
<evidence type="ECO:0000313" key="8">
    <source>
        <dbReference type="Proteomes" id="UP000250242"/>
    </source>
</evidence>
<dbReference type="InterPro" id="IPR018313">
    <property type="entry name" value="SBP_3_CS"/>
</dbReference>